<gene>
    <name evidence="11" type="primary">pyrD</name>
    <name evidence="13" type="ORF">WNY59_00380</name>
</gene>
<feature type="binding site" evidence="11">
    <location>
        <position position="87"/>
    </location>
    <ligand>
        <name>FMN</name>
        <dbReference type="ChEBI" id="CHEBI:58210"/>
    </ligand>
</feature>
<dbReference type="InterPro" id="IPR001295">
    <property type="entry name" value="Dihydroorotate_DH_CS"/>
</dbReference>
<feature type="binding site" evidence="11">
    <location>
        <position position="171"/>
    </location>
    <ligand>
        <name>FMN</name>
        <dbReference type="ChEBI" id="CHEBI:58210"/>
    </ligand>
</feature>
<comment type="similarity">
    <text evidence="4 11">Belongs to the dihydroorotate dehydrogenase family. Type 2 subfamily.</text>
</comment>
<feature type="binding site" evidence="11">
    <location>
        <position position="244"/>
    </location>
    <ligand>
        <name>FMN</name>
        <dbReference type="ChEBI" id="CHEBI:58210"/>
    </ligand>
</feature>
<evidence type="ECO:0000256" key="5">
    <source>
        <dbReference type="ARBA" id="ARBA00022630"/>
    </source>
</evidence>
<evidence type="ECO:0000256" key="10">
    <source>
        <dbReference type="ARBA" id="ARBA00048639"/>
    </source>
</evidence>
<dbReference type="InterPro" id="IPR013785">
    <property type="entry name" value="Aldolase_TIM"/>
</dbReference>
<dbReference type="PANTHER" id="PTHR48109">
    <property type="entry name" value="DIHYDROOROTATE DEHYDROGENASE (QUINONE), MITOCHONDRIAL-RELATED"/>
    <property type="match status" value="1"/>
</dbReference>
<evidence type="ECO:0000256" key="7">
    <source>
        <dbReference type="ARBA" id="ARBA00022975"/>
    </source>
</evidence>
<evidence type="ECO:0000256" key="6">
    <source>
        <dbReference type="ARBA" id="ARBA00022643"/>
    </source>
</evidence>
<comment type="pathway">
    <text evidence="3 11">Pyrimidine metabolism; UMP biosynthesis via de novo pathway; orotate from (S)-dihydroorotate (quinone route): step 1/1.</text>
</comment>
<comment type="function">
    <text evidence="1 11">Catalyzes the conversion of dihydroorotate to orotate with quinone as electron acceptor.</text>
</comment>
<dbReference type="NCBIfam" id="TIGR01036">
    <property type="entry name" value="pyrD_sub2"/>
    <property type="match status" value="1"/>
</dbReference>
<accession>A0ABU9T1M5</accession>
<dbReference type="RefSeq" id="WP_342845954.1">
    <property type="nucleotide sequence ID" value="NZ_JBBMQO010000001.1"/>
</dbReference>
<feature type="binding site" evidence="11">
    <location>
        <begin position="315"/>
        <end position="316"/>
    </location>
    <ligand>
        <name>FMN</name>
        <dbReference type="ChEBI" id="CHEBI:58210"/>
    </ligand>
</feature>
<dbReference type="PANTHER" id="PTHR48109:SF4">
    <property type="entry name" value="DIHYDROOROTATE DEHYDROGENASE (QUINONE), MITOCHONDRIAL"/>
    <property type="match status" value="1"/>
</dbReference>
<dbReference type="InterPro" id="IPR050074">
    <property type="entry name" value="DHO_dehydrogenase"/>
</dbReference>
<feature type="binding site" evidence="11">
    <location>
        <position position="265"/>
    </location>
    <ligand>
        <name>FMN</name>
        <dbReference type="ChEBI" id="CHEBI:58210"/>
    </ligand>
</feature>
<comment type="catalytic activity">
    <reaction evidence="10 11">
        <text>(S)-dihydroorotate + a quinone = orotate + a quinol</text>
        <dbReference type="Rhea" id="RHEA:30187"/>
        <dbReference type="ChEBI" id="CHEBI:24646"/>
        <dbReference type="ChEBI" id="CHEBI:30839"/>
        <dbReference type="ChEBI" id="CHEBI:30864"/>
        <dbReference type="ChEBI" id="CHEBI:132124"/>
        <dbReference type="EC" id="1.3.5.2"/>
    </reaction>
</comment>
<name>A0ABU9T1M5_9HYPH</name>
<organism evidence="13 14">
    <name type="scientific">Ahrensia kielensis</name>
    <dbReference type="NCBI Taxonomy" id="76980"/>
    <lineage>
        <taxon>Bacteria</taxon>
        <taxon>Pseudomonadati</taxon>
        <taxon>Pseudomonadota</taxon>
        <taxon>Alphaproteobacteria</taxon>
        <taxon>Hyphomicrobiales</taxon>
        <taxon>Ahrensiaceae</taxon>
        <taxon>Ahrensia</taxon>
    </lineage>
</organism>
<feature type="binding site" evidence="11">
    <location>
        <position position="67"/>
    </location>
    <ligand>
        <name>substrate</name>
    </ligand>
</feature>
<protein>
    <recommendedName>
        <fullName evidence="11">Dihydroorotate dehydrogenase (quinone)</fullName>
        <ecNumber evidence="11">1.3.5.2</ecNumber>
    </recommendedName>
    <alternativeName>
        <fullName evidence="11">DHOdehase</fullName>
        <shortName evidence="11">DHOD</shortName>
        <shortName evidence="11">DHODase</shortName>
    </alternativeName>
    <alternativeName>
        <fullName evidence="11">Dihydroorotate oxidase</fullName>
    </alternativeName>
</protein>
<keyword evidence="8 11" id="KW-0560">Oxidoreductase</keyword>
<evidence type="ECO:0000256" key="9">
    <source>
        <dbReference type="ARBA" id="ARBA00023136"/>
    </source>
</evidence>
<dbReference type="InterPro" id="IPR003029">
    <property type="entry name" value="S1_domain"/>
</dbReference>
<dbReference type="NCBIfam" id="NF003652">
    <property type="entry name" value="PRK05286.2-5"/>
    <property type="match status" value="1"/>
</dbReference>
<feature type="binding site" evidence="11">
    <location>
        <position position="216"/>
    </location>
    <ligand>
        <name>FMN</name>
        <dbReference type="ChEBI" id="CHEBI:58210"/>
    </ligand>
</feature>
<evidence type="ECO:0000256" key="4">
    <source>
        <dbReference type="ARBA" id="ARBA00005359"/>
    </source>
</evidence>
<feature type="binding site" evidence="11">
    <location>
        <position position="140"/>
    </location>
    <ligand>
        <name>FMN</name>
        <dbReference type="ChEBI" id="CHEBI:58210"/>
    </ligand>
</feature>
<comment type="subunit">
    <text evidence="11">Monomer.</text>
</comment>
<evidence type="ECO:0000256" key="8">
    <source>
        <dbReference type="ARBA" id="ARBA00023002"/>
    </source>
</evidence>
<sequence>MLKQFWKAIGRPATFLLDAEAAHGLSIKGLKTGAISGGKIHSDPRLSQSIAGLTFSNPVGVAAGLDKNAEVPDALLKLGFGFTEVGTITPLAQAGNPKPRIFRIVEDQAVINRLGFNNQGHDEALKRLEARAQTGLVGVNVGANKDSDDRFNDYVLGIEKFYAVASYFTANISSPNTPGLRDLQAKDQLAELLSRIMAIRAAKAQEFGRTVPVFLKIAPDVTEADLDDIVSEVLDKKLDGIIVSNTTLDRSVLQKPNTEAGGLSGKPLHERSTIMLAKTRQRAGKDLTIIGVGGVHNADSATDKFEAGADLIQLYTGMVYEGPTIANAINRGLSQKLDLLGLAHISQLRDRKLEEWAGRTV</sequence>
<dbReference type="NCBIfam" id="NF003645">
    <property type="entry name" value="PRK05286.1-2"/>
    <property type="match status" value="1"/>
</dbReference>
<evidence type="ECO:0000259" key="12">
    <source>
        <dbReference type="PROSITE" id="PS50126"/>
    </source>
</evidence>
<comment type="cofactor">
    <cofactor evidence="11">
        <name>FMN</name>
        <dbReference type="ChEBI" id="CHEBI:58210"/>
    </cofactor>
    <text evidence="11">Binds 1 FMN per subunit.</text>
</comment>
<feature type="domain" description="S1 motif" evidence="12">
    <location>
        <begin position="317"/>
        <end position="361"/>
    </location>
</feature>
<keyword evidence="14" id="KW-1185">Reference proteome</keyword>
<feature type="binding site" evidence="11">
    <location>
        <position position="176"/>
    </location>
    <ligand>
        <name>substrate</name>
    </ligand>
</feature>
<dbReference type="PROSITE" id="PS00911">
    <property type="entry name" value="DHODEHASE_1"/>
    <property type="match status" value="1"/>
</dbReference>
<dbReference type="CDD" id="cd04738">
    <property type="entry name" value="DHOD_2_like"/>
    <property type="match status" value="1"/>
</dbReference>
<feature type="active site" description="Nucleophile" evidence="11">
    <location>
        <position position="174"/>
    </location>
</feature>
<feature type="binding site" evidence="11">
    <location>
        <begin position="245"/>
        <end position="246"/>
    </location>
    <ligand>
        <name>substrate</name>
    </ligand>
</feature>
<dbReference type="GO" id="GO:0106430">
    <property type="term" value="F:dihydroorotate dehydrogenase (quinone) activity"/>
    <property type="evidence" value="ECO:0007669"/>
    <property type="project" value="UniProtKB-EC"/>
</dbReference>
<comment type="subcellular location">
    <subcellularLocation>
        <location evidence="11">Cell membrane</location>
        <topology evidence="11">Peripheral membrane protein</topology>
    </subcellularLocation>
    <subcellularLocation>
        <location evidence="2">Membrane</location>
    </subcellularLocation>
</comment>
<evidence type="ECO:0000256" key="3">
    <source>
        <dbReference type="ARBA" id="ARBA00005161"/>
    </source>
</evidence>
<feature type="binding site" evidence="11">
    <location>
        <begin position="112"/>
        <end position="116"/>
    </location>
    <ligand>
        <name>substrate</name>
    </ligand>
</feature>
<keyword evidence="7 11" id="KW-0665">Pyrimidine biosynthesis</keyword>
<feature type="binding site" evidence="11">
    <location>
        <begin position="63"/>
        <end position="67"/>
    </location>
    <ligand>
        <name>FMN</name>
        <dbReference type="ChEBI" id="CHEBI:58210"/>
    </ligand>
</feature>
<evidence type="ECO:0000313" key="14">
    <source>
        <dbReference type="Proteomes" id="UP001477870"/>
    </source>
</evidence>
<comment type="caution">
    <text evidence="13">The sequence shown here is derived from an EMBL/GenBank/DDBJ whole genome shotgun (WGS) entry which is preliminary data.</text>
</comment>
<evidence type="ECO:0000256" key="2">
    <source>
        <dbReference type="ARBA" id="ARBA00004370"/>
    </source>
</evidence>
<dbReference type="HAMAP" id="MF_00225">
    <property type="entry name" value="DHO_dh_type2"/>
    <property type="match status" value="1"/>
</dbReference>
<keyword evidence="11" id="KW-1003">Cell membrane</keyword>
<dbReference type="Proteomes" id="UP001477870">
    <property type="component" value="Unassembled WGS sequence"/>
</dbReference>
<dbReference type="EC" id="1.3.5.2" evidence="11"/>
<evidence type="ECO:0000256" key="11">
    <source>
        <dbReference type="HAMAP-Rule" id="MF_00225"/>
    </source>
</evidence>
<feature type="binding site" evidence="11">
    <location>
        <position position="171"/>
    </location>
    <ligand>
        <name>substrate</name>
    </ligand>
</feature>
<dbReference type="EMBL" id="JBBMQO010000001">
    <property type="protein sequence ID" value="MEM5500036.1"/>
    <property type="molecule type" value="Genomic_DNA"/>
</dbReference>
<reference evidence="13 14" key="1">
    <citation type="submission" date="2024-03" db="EMBL/GenBank/DDBJ databases">
        <title>Community enrichment and isolation of bacterial strains for fucoidan degradation.</title>
        <authorList>
            <person name="Sichert A."/>
        </authorList>
    </citation>
    <scope>NUCLEOTIDE SEQUENCE [LARGE SCALE GENOMIC DNA]</scope>
    <source>
        <strain evidence="13 14">AS62</strain>
    </source>
</reference>
<keyword evidence="5 11" id="KW-0285">Flavoprotein</keyword>
<keyword evidence="6 11" id="KW-0288">FMN</keyword>
<evidence type="ECO:0000313" key="13">
    <source>
        <dbReference type="EMBL" id="MEM5500036.1"/>
    </source>
</evidence>
<dbReference type="InterPro" id="IPR005720">
    <property type="entry name" value="Dihydroorotate_DH_cat"/>
</dbReference>
<dbReference type="PROSITE" id="PS00912">
    <property type="entry name" value="DHODEHASE_2"/>
    <property type="match status" value="1"/>
</dbReference>
<dbReference type="SUPFAM" id="SSF51395">
    <property type="entry name" value="FMN-linked oxidoreductases"/>
    <property type="match status" value="1"/>
</dbReference>
<proteinExistence type="inferred from homology"/>
<dbReference type="Gene3D" id="3.20.20.70">
    <property type="entry name" value="Aldolase class I"/>
    <property type="match status" value="1"/>
</dbReference>
<evidence type="ECO:0000256" key="1">
    <source>
        <dbReference type="ARBA" id="ARBA00003125"/>
    </source>
</evidence>
<dbReference type="PROSITE" id="PS50126">
    <property type="entry name" value="S1"/>
    <property type="match status" value="1"/>
</dbReference>
<dbReference type="InterPro" id="IPR005719">
    <property type="entry name" value="Dihydroorotate_DH_2"/>
</dbReference>
<dbReference type="Pfam" id="PF01180">
    <property type="entry name" value="DHO_dh"/>
    <property type="match status" value="1"/>
</dbReference>
<keyword evidence="9 11" id="KW-0472">Membrane</keyword>
<feature type="binding site" evidence="11">
    <location>
        <position position="294"/>
    </location>
    <ligand>
        <name>FMN</name>
        <dbReference type="ChEBI" id="CHEBI:58210"/>
    </ligand>
</feature>